<comment type="similarity">
    <text evidence="2">Belongs to the NAD(P)-dependent epimerase/dehydratase family. Dihydroflavonol-4-reductase subfamily.</text>
</comment>
<feature type="domain" description="NAD-dependent epimerase/dehydratase" evidence="3">
    <location>
        <begin position="13"/>
        <end position="211"/>
    </location>
</feature>
<reference evidence="4 5" key="1">
    <citation type="submission" date="2019-05" db="EMBL/GenBank/DDBJ databases">
        <title>Emergence of the Ug99 lineage of the wheat stem rust pathogen through somatic hybridization.</title>
        <authorList>
            <person name="Li F."/>
            <person name="Upadhyaya N.M."/>
            <person name="Sperschneider J."/>
            <person name="Matny O."/>
            <person name="Nguyen-Phuc H."/>
            <person name="Mago R."/>
            <person name="Raley C."/>
            <person name="Miller M.E."/>
            <person name="Silverstein K.A.T."/>
            <person name="Henningsen E."/>
            <person name="Hirsch C.D."/>
            <person name="Visser B."/>
            <person name="Pretorius Z.A."/>
            <person name="Steffenson B.J."/>
            <person name="Schwessinger B."/>
            <person name="Dodds P.N."/>
            <person name="Figueroa M."/>
        </authorList>
    </citation>
    <scope>NUCLEOTIDE SEQUENCE [LARGE SCALE GENOMIC DNA]</scope>
    <source>
        <strain evidence="4">21-0</strain>
    </source>
</reference>
<dbReference type="AlphaFoldDB" id="A0A5B0PLE6"/>
<dbReference type="InterPro" id="IPR050425">
    <property type="entry name" value="NAD(P)_dehydrat-like"/>
</dbReference>
<evidence type="ECO:0000256" key="1">
    <source>
        <dbReference type="ARBA" id="ARBA00023002"/>
    </source>
</evidence>
<accession>A0A5B0PLE6</accession>
<keyword evidence="1" id="KW-0560">Oxidoreductase</keyword>
<dbReference type="SUPFAM" id="SSF51735">
    <property type="entry name" value="NAD(P)-binding Rossmann-fold domains"/>
    <property type="match status" value="1"/>
</dbReference>
<dbReference type="InterPro" id="IPR036291">
    <property type="entry name" value="NAD(P)-bd_dom_sf"/>
</dbReference>
<dbReference type="PANTHER" id="PTHR10366:SF579">
    <property type="entry name" value="3-BETA HYDROXYSTEROID DEHYDROGENASE_ISOMERASE FAMILY PROTEIN (AFU_ORTHOLOGUE AFUA_3G02250)"/>
    <property type="match status" value="1"/>
</dbReference>
<dbReference type="Gene3D" id="3.40.50.720">
    <property type="entry name" value="NAD(P)-binding Rossmann-like Domain"/>
    <property type="match status" value="1"/>
</dbReference>
<sequence length="347" mass="37874">MAAKENDTQPQRVLITGISGFVGAHVAKSFLDHGWEVIGTVRSAQKGNSLLALPAFSQPAKDGKIKFTVVEDISKADFNQVLKGVDALAHTASPFHFDGKTFSDYGTGIYFSYIHHIYAAQACPQIKAVVVTSSFVSVVDHTLPPEKQGGKVYSEADWLPITYEAADASSDSALWYCASKKLAEEAAWAIKKEGANWTLATICPPMIFGPVIHTGNLLGLNESSRQLYDLFSGKTGGEVPPTRFPCLSDVRDVAEAHYQAISRMASGRFIVASGVYDNQRIVDTIRKSFPAASDQVPNGRPGKHYRPEEVYALDSSKAKRELGIRIRQFDEIIVDTVQNYIDLGAQT</sequence>
<dbReference type="GO" id="GO:0016616">
    <property type="term" value="F:oxidoreductase activity, acting on the CH-OH group of donors, NAD or NADP as acceptor"/>
    <property type="evidence" value="ECO:0007669"/>
    <property type="project" value="TreeGrafter"/>
</dbReference>
<dbReference type="PANTHER" id="PTHR10366">
    <property type="entry name" value="NAD DEPENDENT EPIMERASE/DEHYDRATASE"/>
    <property type="match status" value="1"/>
</dbReference>
<organism evidence="4 5">
    <name type="scientific">Puccinia graminis f. sp. tritici</name>
    <dbReference type="NCBI Taxonomy" id="56615"/>
    <lineage>
        <taxon>Eukaryota</taxon>
        <taxon>Fungi</taxon>
        <taxon>Dikarya</taxon>
        <taxon>Basidiomycota</taxon>
        <taxon>Pucciniomycotina</taxon>
        <taxon>Pucciniomycetes</taxon>
        <taxon>Pucciniales</taxon>
        <taxon>Pucciniaceae</taxon>
        <taxon>Puccinia</taxon>
    </lineage>
</organism>
<evidence type="ECO:0000259" key="3">
    <source>
        <dbReference type="Pfam" id="PF01370"/>
    </source>
</evidence>
<dbReference type="EMBL" id="VSWC01000053">
    <property type="protein sequence ID" value="KAA1101390.1"/>
    <property type="molecule type" value="Genomic_DNA"/>
</dbReference>
<evidence type="ECO:0000256" key="2">
    <source>
        <dbReference type="ARBA" id="ARBA00023445"/>
    </source>
</evidence>
<evidence type="ECO:0000313" key="4">
    <source>
        <dbReference type="EMBL" id="KAA1101390.1"/>
    </source>
</evidence>
<evidence type="ECO:0000313" key="5">
    <source>
        <dbReference type="Proteomes" id="UP000324748"/>
    </source>
</evidence>
<dbReference type="InterPro" id="IPR001509">
    <property type="entry name" value="Epimerase_deHydtase"/>
</dbReference>
<dbReference type="Pfam" id="PF01370">
    <property type="entry name" value="Epimerase"/>
    <property type="match status" value="1"/>
</dbReference>
<keyword evidence="5" id="KW-1185">Reference proteome</keyword>
<dbReference type="OrthoDB" id="2735536at2759"/>
<name>A0A5B0PLE6_PUCGR</name>
<dbReference type="Proteomes" id="UP000324748">
    <property type="component" value="Unassembled WGS sequence"/>
</dbReference>
<protein>
    <submittedName>
        <fullName evidence="4">Methylglyoxal reductase (NADPH-dependent) gre2</fullName>
    </submittedName>
</protein>
<comment type="caution">
    <text evidence="4">The sequence shown here is derived from an EMBL/GenBank/DDBJ whole genome shotgun (WGS) entry which is preliminary data.</text>
</comment>
<gene>
    <name evidence="4" type="primary">GRE2_1</name>
    <name evidence="4" type="ORF">PGT21_018372</name>
</gene>
<proteinExistence type="inferred from homology"/>